<accession>A0A7W5FQH4</accession>
<sequence length="267" mass="28450">MRLSNKVVFITDAGSESGRALSLRLAQDGAHLVLNSKANDAGIPNLAQACRAFGSQVVVVRADLRHRASIAGVLEQVSGQLGFIDILLHNNSSHERASVEDGSEDGFLRVLRENAKTAFCCTQAIGGQMADRGSGTVLYLGSIHAEKPSGAAFSYSVSQGAIQMLAQEAALFLGRHGVQVNYLQLGPMDDADRMFGSTISALYDNYRRKIPGGAVGTYDELASIISFLGTGEARCLNGACLRLDGGFLLHYMDHKMAKPVGEEDSKT</sequence>
<dbReference type="CDD" id="cd05233">
    <property type="entry name" value="SDR_c"/>
    <property type="match status" value="1"/>
</dbReference>
<reference evidence="3 4" key="1">
    <citation type="submission" date="2020-08" db="EMBL/GenBank/DDBJ databases">
        <title>Genomic Encyclopedia of Type Strains, Phase III (KMG-III): the genomes of soil and plant-associated and newly described type strains.</title>
        <authorList>
            <person name="Whitman W."/>
        </authorList>
    </citation>
    <scope>NUCLEOTIDE SEQUENCE [LARGE SCALE GENOMIC DNA]</scope>
    <source>
        <strain evidence="3 4">CECT 5862</strain>
    </source>
</reference>
<evidence type="ECO:0000313" key="4">
    <source>
        <dbReference type="Proteomes" id="UP000570361"/>
    </source>
</evidence>
<dbReference type="InterPro" id="IPR036291">
    <property type="entry name" value="NAD(P)-bd_dom_sf"/>
</dbReference>
<dbReference type="PANTHER" id="PTHR43639">
    <property type="entry name" value="OXIDOREDUCTASE, SHORT-CHAIN DEHYDROGENASE/REDUCTASE FAMILY (AFU_ORTHOLOGUE AFUA_5G02870)"/>
    <property type="match status" value="1"/>
</dbReference>
<dbReference type="Gene3D" id="3.40.50.720">
    <property type="entry name" value="NAD(P)-binding Rossmann-like Domain"/>
    <property type="match status" value="1"/>
</dbReference>
<keyword evidence="2" id="KW-0560">Oxidoreductase</keyword>
<keyword evidence="4" id="KW-1185">Reference proteome</keyword>
<dbReference type="AlphaFoldDB" id="A0A7W5FQH4"/>
<evidence type="ECO:0000313" key="3">
    <source>
        <dbReference type="EMBL" id="MBB3113039.1"/>
    </source>
</evidence>
<dbReference type="Proteomes" id="UP000570361">
    <property type="component" value="Unassembled WGS sequence"/>
</dbReference>
<evidence type="ECO:0000256" key="1">
    <source>
        <dbReference type="ARBA" id="ARBA00006484"/>
    </source>
</evidence>
<name>A0A7W5FQH4_9BACL</name>
<dbReference type="InterPro" id="IPR002347">
    <property type="entry name" value="SDR_fam"/>
</dbReference>
<dbReference type="EMBL" id="JACHXK010000016">
    <property type="protein sequence ID" value="MBB3113039.1"/>
    <property type="molecule type" value="Genomic_DNA"/>
</dbReference>
<dbReference type="PRINTS" id="PR00081">
    <property type="entry name" value="GDHRDH"/>
</dbReference>
<dbReference type="Pfam" id="PF13561">
    <property type="entry name" value="adh_short_C2"/>
    <property type="match status" value="1"/>
</dbReference>
<gene>
    <name evidence="3" type="ORF">FHS18_005142</name>
</gene>
<comment type="caution">
    <text evidence="3">The sequence shown here is derived from an EMBL/GenBank/DDBJ whole genome shotgun (WGS) entry which is preliminary data.</text>
</comment>
<dbReference type="PANTHER" id="PTHR43639:SF1">
    <property type="entry name" value="SHORT-CHAIN DEHYDROGENASE_REDUCTASE FAMILY PROTEIN"/>
    <property type="match status" value="1"/>
</dbReference>
<evidence type="ECO:0000256" key="2">
    <source>
        <dbReference type="ARBA" id="ARBA00023002"/>
    </source>
</evidence>
<dbReference type="GO" id="GO:0016491">
    <property type="term" value="F:oxidoreductase activity"/>
    <property type="evidence" value="ECO:0007669"/>
    <property type="project" value="UniProtKB-KW"/>
</dbReference>
<protein>
    <submittedName>
        <fullName evidence="3">NAD(P)-dependent dehydrogenase (Short-subunit alcohol dehydrogenase family)</fullName>
    </submittedName>
</protein>
<proteinExistence type="inferred from homology"/>
<comment type="similarity">
    <text evidence="1">Belongs to the short-chain dehydrogenases/reductases (SDR) family.</text>
</comment>
<dbReference type="RefSeq" id="WP_183603143.1">
    <property type="nucleotide sequence ID" value="NZ_JACHXK010000016.1"/>
</dbReference>
<organism evidence="3 4">
    <name type="scientific">Paenibacillus phyllosphaerae</name>
    <dbReference type="NCBI Taxonomy" id="274593"/>
    <lineage>
        <taxon>Bacteria</taxon>
        <taxon>Bacillati</taxon>
        <taxon>Bacillota</taxon>
        <taxon>Bacilli</taxon>
        <taxon>Bacillales</taxon>
        <taxon>Paenibacillaceae</taxon>
        <taxon>Paenibacillus</taxon>
    </lineage>
</organism>
<dbReference type="SUPFAM" id="SSF51735">
    <property type="entry name" value="NAD(P)-binding Rossmann-fold domains"/>
    <property type="match status" value="1"/>
</dbReference>